<dbReference type="InterPro" id="IPR000620">
    <property type="entry name" value="EamA_dom"/>
</dbReference>
<evidence type="ECO:0000256" key="1">
    <source>
        <dbReference type="ARBA" id="ARBA00004141"/>
    </source>
</evidence>
<feature type="transmembrane region" description="Helical" evidence="6">
    <location>
        <begin position="219"/>
        <end position="237"/>
    </location>
</feature>
<feature type="compositionally biased region" description="Polar residues" evidence="7">
    <location>
        <begin position="341"/>
        <end position="352"/>
    </location>
</feature>
<protein>
    <recommendedName>
        <fullName evidence="6">WAT1-related protein</fullName>
    </recommendedName>
</protein>
<feature type="transmembrane region" description="Helical" evidence="6">
    <location>
        <begin position="36"/>
        <end position="56"/>
    </location>
</feature>
<proteinExistence type="inferred from homology"/>
<feature type="transmembrane region" description="Helical" evidence="6">
    <location>
        <begin position="99"/>
        <end position="119"/>
    </location>
</feature>
<evidence type="ECO:0000256" key="2">
    <source>
        <dbReference type="ARBA" id="ARBA00007635"/>
    </source>
</evidence>
<dbReference type="InterPro" id="IPR037185">
    <property type="entry name" value="EmrE-like"/>
</dbReference>
<comment type="subcellular location">
    <subcellularLocation>
        <location evidence="1 6">Membrane</location>
        <topology evidence="1 6">Multi-pass membrane protein</topology>
    </subcellularLocation>
</comment>
<dbReference type="EMBL" id="OZ021735">
    <property type="protein sequence ID" value="CAK9308911.1"/>
    <property type="molecule type" value="Genomic_DNA"/>
</dbReference>
<reference evidence="9 10" key="1">
    <citation type="submission" date="2024-03" db="EMBL/GenBank/DDBJ databases">
        <authorList>
            <person name="Gkanogiannis A."/>
            <person name="Becerra Lopez-Lavalle L."/>
        </authorList>
    </citation>
    <scope>NUCLEOTIDE SEQUENCE [LARGE SCALE GENOMIC DNA]</scope>
</reference>
<evidence type="ECO:0000256" key="7">
    <source>
        <dbReference type="SAM" id="MobiDB-lite"/>
    </source>
</evidence>
<accession>A0ABP0XL75</accession>
<feature type="transmembrane region" description="Helical" evidence="6">
    <location>
        <begin position="249"/>
        <end position="269"/>
    </location>
</feature>
<feature type="domain" description="EamA" evidence="8">
    <location>
        <begin position="13"/>
        <end position="149"/>
    </location>
</feature>
<evidence type="ECO:0000313" key="9">
    <source>
        <dbReference type="EMBL" id="CAK9308911.1"/>
    </source>
</evidence>
<keyword evidence="3 6" id="KW-0812">Transmembrane</keyword>
<feature type="domain" description="EamA" evidence="8">
    <location>
        <begin position="185"/>
        <end position="323"/>
    </location>
</feature>
<name>A0ABP0XL75_9ROSI</name>
<evidence type="ECO:0000256" key="5">
    <source>
        <dbReference type="ARBA" id="ARBA00023136"/>
    </source>
</evidence>
<sequence>MMEAGMTFSAMIMVEIMDVISTTLSKAAMSKGMNNLVFAVYSNALATFLLLPFLFFSPSRDKQAAPLSFSMILAFFLLGLNGSVGQTMAYTGIKYSSPAVLSAMSNLIPIFTFLLAVVFRMEKVDLKRSSGKAKCVGTILGVSGASLITLYKGPVLIMFSSKSFVKQEDHHLHLLLSHYNSNWIFGSFLFLIACFLSANWHIAQTWFVEKYPNKKMTNVFFFTLSMTVQTATFTVIVEKNSTVWQLRPNIEMVAIIFSAIFGSVVRIGFHIWCLERKGPVYVAMFKPLGMVVAIPLVVIFLHEPLYLGSVMGSIVIGCGFYSVIWGQMKQLDSAMALPSSTSHSQSFESPSASLLLHQHS</sequence>
<feature type="transmembrane region" description="Helical" evidence="6">
    <location>
        <begin position="281"/>
        <end position="300"/>
    </location>
</feature>
<evidence type="ECO:0000256" key="4">
    <source>
        <dbReference type="ARBA" id="ARBA00022989"/>
    </source>
</evidence>
<comment type="similarity">
    <text evidence="2 6">Belongs to the drug/metabolite transporter (DMT) superfamily. Plant drug/metabolite exporter (P-DME) (TC 2.A.7.4) family.</text>
</comment>
<organism evidence="9 10">
    <name type="scientific">Citrullus colocynthis</name>
    <name type="common">colocynth</name>
    <dbReference type="NCBI Taxonomy" id="252529"/>
    <lineage>
        <taxon>Eukaryota</taxon>
        <taxon>Viridiplantae</taxon>
        <taxon>Streptophyta</taxon>
        <taxon>Embryophyta</taxon>
        <taxon>Tracheophyta</taxon>
        <taxon>Spermatophyta</taxon>
        <taxon>Magnoliopsida</taxon>
        <taxon>eudicotyledons</taxon>
        <taxon>Gunneridae</taxon>
        <taxon>Pentapetalae</taxon>
        <taxon>rosids</taxon>
        <taxon>fabids</taxon>
        <taxon>Cucurbitales</taxon>
        <taxon>Cucurbitaceae</taxon>
        <taxon>Benincaseae</taxon>
        <taxon>Citrullus</taxon>
    </lineage>
</organism>
<feature type="transmembrane region" description="Helical" evidence="6">
    <location>
        <begin position="306"/>
        <end position="325"/>
    </location>
</feature>
<dbReference type="InterPro" id="IPR030184">
    <property type="entry name" value="WAT1-related"/>
</dbReference>
<gene>
    <name evidence="9" type="ORF">CITCOLO1_LOCUS431</name>
</gene>
<keyword evidence="5 6" id="KW-0472">Membrane</keyword>
<evidence type="ECO:0000256" key="6">
    <source>
        <dbReference type="RuleBase" id="RU363077"/>
    </source>
</evidence>
<feature type="region of interest" description="Disordered" evidence="7">
    <location>
        <begin position="341"/>
        <end position="360"/>
    </location>
</feature>
<evidence type="ECO:0000256" key="3">
    <source>
        <dbReference type="ARBA" id="ARBA00022692"/>
    </source>
</evidence>
<dbReference type="Pfam" id="PF00892">
    <property type="entry name" value="EamA"/>
    <property type="match status" value="2"/>
</dbReference>
<dbReference type="PANTHER" id="PTHR31218">
    <property type="entry name" value="WAT1-RELATED PROTEIN"/>
    <property type="match status" value="1"/>
</dbReference>
<feature type="transmembrane region" description="Helical" evidence="6">
    <location>
        <begin position="179"/>
        <end position="198"/>
    </location>
</feature>
<keyword evidence="10" id="KW-1185">Reference proteome</keyword>
<keyword evidence="4 6" id="KW-1133">Transmembrane helix</keyword>
<feature type="transmembrane region" description="Helical" evidence="6">
    <location>
        <begin position="68"/>
        <end position="93"/>
    </location>
</feature>
<feature type="transmembrane region" description="Helical" evidence="6">
    <location>
        <begin position="139"/>
        <end position="159"/>
    </location>
</feature>
<dbReference type="Proteomes" id="UP001642487">
    <property type="component" value="Chromosome 1"/>
</dbReference>
<dbReference type="SUPFAM" id="SSF103481">
    <property type="entry name" value="Multidrug resistance efflux transporter EmrE"/>
    <property type="match status" value="2"/>
</dbReference>
<evidence type="ECO:0000313" key="10">
    <source>
        <dbReference type="Proteomes" id="UP001642487"/>
    </source>
</evidence>
<evidence type="ECO:0000259" key="8">
    <source>
        <dbReference type="Pfam" id="PF00892"/>
    </source>
</evidence>